<dbReference type="Gene3D" id="2.160.20.10">
    <property type="entry name" value="Single-stranded right-handed beta-helix, Pectin lyase-like"/>
    <property type="match status" value="1"/>
</dbReference>
<reference evidence="2 3" key="1">
    <citation type="submission" date="2020-08" db="EMBL/GenBank/DDBJ databases">
        <title>Genomic Encyclopedia of Type Strains, Phase IV (KMG-V): Genome sequencing to study the core and pangenomes of soil and plant-associated prokaryotes.</title>
        <authorList>
            <person name="Whitman W."/>
        </authorList>
    </citation>
    <scope>NUCLEOTIDE SEQUENCE [LARGE SCALE GENOMIC DNA]</scope>
    <source>
        <strain evidence="2 3">MP601</strain>
    </source>
</reference>
<accession>A0A841JEN8</accession>
<dbReference type="InterPro" id="IPR039513">
    <property type="entry name" value="PL-6"/>
</dbReference>
<proteinExistence type="predicted"/>
<comment type="caution">
    <text evidence="2">The sequence shown here is derived from an EMBL/GenBank/DDBJ whole genome shotgun (WGS) entry which is preliminary data.</text>
</comment>
<name>A0A841JEN8_9SPHI</name>
<keyword evidence="1" id="KW-0732">Signal</keyword>
<dbReference type="Pfam" id="PF14592">
    <property type="entry name" value="Chondroitinas_B"/>
    <property type="match status" value="1"/>
</dbReference>
<organism evidence="2 3">
    <name type="scientific">Mucilaginibacter lappiensis</name>
    <dbReference type="NCBI Taxonomy" id="354630"/>
    <lineage>
        <taxon>Bacteria</taxon>
        <taxon>Pseudomonadati</taxon>
        <taxon>Bacteroidota</taxon>
        <taxon>Sphingobacteriia</taxon>
        <taxon>Sphingobacteriales</taxon>
        <taxon>Sphingobacteriaceae</taxon>
        <taxon>Mucilaginibacter</taxon>
    </lineage>
</organism>
<dbReference type="InterPro" id="IPR059226">
    <property type="entry name" value="Choice_anch_Q_dom"/>
</dbReference>
<dbReference type="AlphaFoldDB" id="A0A841JEN8"/>
<dbReference type="NCBIfam" id="NF041518">
    <property type="entry name" value="choice_anch_Q"/>
    <property type="match status" value="1"/>
</dbReference>
<sequence>MHKKYPYIYLKSNIARMAVAFVVLLLLASKTLLAQTITVSSVADLQKAIDKAKPGSMVLLADGVYTTTEDVVVRGKGTREKPITIAAQHTGAAEITGKGGFSLQSPAAYVIIRGFKFTHAASKAKTGVGTTHCRFTQNIFENQGDGEDLTIAGSDQEVDHNTFQNKNAMGRFIAIRGEGKQIAERLYIHHNYFNNFASQGGKNGAEALQFGLSGFSLSSSNSVVEYNLFERCEGENELISVKASAVILRYNTIRDCPAQFTLRHGNKSLVYGNYFFNTPGLRIFGDDHLIYSNYFENCSSAIMVGNGDGEVADGAQLTVHDRPDRVLIVFNTLVNNKENIIQTARKNGLGATYITVADNLIQGGGPAATISGPYINPQWTGNIVFQVKDAGNMPAEGYITVDPKLARNTSGTYHLQAGSPAIDHGTTAYPALGTDMDGQPRTAPFDIGADEQSNAPIKAHALSAAEVGYQAKN</sequence>
<feature type="chain" id="PRO_5032565582" evidence="1">
    <location>
        <begin position="35"/>
        <end position="473"/>
    </location>
</feature>
<evidence type="ECO:0000313" key="3">
    <source>
        <dbReference type="Proteomes" id="UP000548326"/>
    </source>
</evidence>
<dbReference type="Proteomes" id="UP000548326">
    <property type="component" value="Unassembled WGS sequence"/>
</dbReference>
<protein>
    <submittedName>
        <fullName evidence="2">Poly(Beta-D-mannuronate) lyase</fullName>
        <ecNumber evidence="2">4.2.2.3</ecNumber>
    </submittedName>
</protein>
<evidence type="ECO:0000313" key="2">
    <source>
        <dbReference type="EMBL" id="MBB6129387.1"/>
    </source>
</evidence>
<feature type="signal peptide" evidence="1">
    <location>
        <begin position="1"/>
        <end position="34"/>
    </location>
</feature>
<gene>
    <name evidence="2" type="ORF">HDF22_003513</name>
</gene>
<dbReference type="EMBL" id="JACHCA010000009">
    <property type="protein sequence ID" value="MBB6129387.1"/>
    <property type="molecule type" value="Genomic_DNA"/>
</dbReference>
<dbReference type="CDD" id="cd14251">
    <property type="entry name" value="PL-6"/>
    <property type="match status" value="1"/>
</dbReference>
<dbReference type="InterPro" id="IPR011050">
    <property type="entry name" value="Pectin_lyase_fold/virulence"/>
</dbReference>
<dbReference type="RefSeq" id="WP_260170888.1">
    <property type="nucleotide sequence ID" value="NZ_JACHCA010000009.1"/>
</dbReference>
<keyword evidence="2" id="KW-0456">Lyase</keyword>
<evidence type="ECO:0000256" key="1">
    <source>
        <dbReference type="SAM" id="SignalP"/>
    </source>
</evidence>
<dbReference type="InterPro" id="IPR012334">
    <property type="entry name" value="Pectin_lyas_fold"/>
</dbReference>
<dbReference type="GO" id="GO:0045135">
    <property type="term" value="F:poly(beta-D-mannuronate) lyase activity"/>
    <property type="evidence" value="ECO:0007669"/>
    <property type="project" value="UniProtKB-EC"/>
</dbReference>
<dbReference type="EC" id="4.2.2.3" evidence="2"/>
<dbReference type="SUPFAM" id="SSF51126">
    <property type="entry name" value="Pectin lyase-like"/>
    <property type="match status" value="1"/>
</dbReference>